<evidence type="ECO:0000313" key="2">
    <source>
        <dbReference type="EMBL" id="SEH11233.1"/>
    </source>
</evidence>
<organism evidence="2 3">
    <name type="scientific">Thermoleophilum album</name>
    <dbReference type="NCBI Taxonomy" id="29539"/>
    <lineage>
        <taxon>Bacteria</taxon>
        <taxon>Bacillati</taxon>
        <taxon>Actinomycetota</taxon>
        <taxon>Thermoleophilia</taxon>
        <taxon>Thermoleophilales</taxon>
        <taxon>Thermoleophilaceae</taxon>
        <taxon>Thermoleophilum</taxon>
    </lineage>
</organism>
<feature type="compositionally biased region" description="Basic and acidic residues" evidence="1">
    <location>
        <begin position="42"/>
        <end position="59"/>
    </location>
</feature>
<dbReference type="AlphaFoldDB" id="A0A1H6FN30"/>
<accession>A0A1H6FN30</accession>
<name>A0A1H6FN30_THEAL</name>
<proteinExistence type="predicted"/>
<evidence type="ECO:0000313" key="3">
    <source>
        <dbReference type="Proteomes" id="UP000222056"/>
    </source>
</evidence>
<gene>
    <name evidence="2" type="ORF">SAMN02745716_0700</name>
</gene>
<sequence length="59" mass="6684">MRRRRVVVSVPDQRAPAPAVFSRPGRQKPRADSSGPSGRHSLGRDERVQVEREFGFEQP</sequence>
<keyword evidence="3" id="KW-1185">Reference proteome</keyword>
<dbReference type="Proteomes" id="UP000222056">
    <property type="component" value="Unassembled WGS sequence"/>
</dbReference>
<protein>
    <submittedName>
        <fullName evidence="2">Uncharacterized protein</fullName>
    </submittedName>
</protein>
<reference evidence="3" key="1">
    <citation type="submission" date="2016-10" db="EMBL/GenBank/DDBJ databases">
        <authorList>
            <person name="Varghese N."/>
            <person name="Submissions S."/>
        </authorList>
    </citation>
    <scope>NUCLEOTIDE SEQUENCE [LARGE SCALE GENOMIC DNA]</scope>
    <source>
        <strain evidence="3">ATCC 35263</strain>
    </source>
</reference>
<evidence type="ECO:0000256" key="1">
    <source>
        <dbReference type="SAM" id="MobiDB-lite"/>
    </source>
</evidence>
<dbReference type="EMBL" id="FNWJ01000001">
    <property type="protein sequence ID" value="SEH11233.1"/>
    <property type="molecule type" value="Genomic_DNA"/>
</dbReference>
<feature type="region of interest" description="Disordered" evidence="1">
    <location>
        <begin position="1"/>
        <end position="59"/>
    </location>
</feature>